<dbReference type="AlphaFoldDB" id="A0ABD3PH28"/>
<evidence type="ECO:0000313" key="2">
    <source>
        <dbReference type="EMBL" id="KAL3787252.1"/>
    </source>
</evidence>
<feature type="compositionally biased region" description="Low complexity" evidence="1">
    <location>
        <begin position="250"/>
        <end position="260"/>
    </location>
</feature>
<reference evidence="2 3" key="1">
    <citation type="submission" date="2024-10" db="EMBL/GenBank/DDBJ databases">
        <title>Updated reference genomes for cyclostephanoid diatoms.</title>
        <authorList>
            <person name="Roberts W.R."/>
            <person name="Alverson A.J."/>
        </authorList>
    </citation>
    <scope>NUCLEOTIDE SEQUENCE [LARGE SCALE GENOMIC DNA]</scope>
    <source>
        <strain evidence="2 3">AJA276-08</strain>
    </source>
</reference>
<feature type="region of interest" description="Disordered" evidence="1">
    <location>
        <begin position="217"/>
        <end position="269"/>
    </location>
</feature>
<dbReference type="EMBL" id="JALLAZ020000788">
    <property type="protein sequence ID" value="KAL3787252.1"/>
    <property type="molecule type" value="Genomic_DNA"/>
</dbReference>
<evidence type="ECO:0000313" key="3">
    <source>
        <dbReference type="Proteomes" id="UP001530315"/>
    </source>
</evidence>
<feature type="region of interest" description="Disordered" evidence="1">
    <location>
        <begin position="24"/>
        <end position="59"/>
    </location>
</feature>
<dbReference type="SUPFAM" id="SSF51197">
    <property type="entry name" value="Clavaminate synthase-like"/>
    <property type="match status" value="1"/>
</dbReference>
<feature type="compositionally biased region" description="Low complexity" evidence="1">
    <location>
        <begin position="146"/>
        <end position="160"/>
    </location>
</feature>
<dbReference type="Gene3D" id="2.60.120.330">
    <property type="entry name" value="B-lactam Antibiotic, Isopenicillin N Synthase, Chain"/>
    <property type="match status" value="1"/>
</dbReference>
<gene>
    <name evidence="2" type="ORF">ACHAW5_001905</name>
</gene>
<feature type="compositionally biased region" description="Acidic residues" evidence="1">
    <location>
        <begin position="28"/>
        <end position="57"/>
    </location>
</feature>
<feature type="region of interest" description="Disordered" evidence="1">
    <location>
        <begin position="135"/>
        <end position="160"/>
    </location>
</feature>
<feature type="compositionally biased region" description="Acidic residues" evidence="1">
    <location>
        <begin position="362"/>
        <end position="372"/>
    </location>
</feature>
<proteinExistence type="predicted"/>
<feature type="region of interest" description="Disordered" evidence="1">
    <location>
        <begin position="357"/>
        <end position="386"/>
    </location>
</feature>
<dbReference type="InterPro" id="IPR027443">
    <property type="entry name" value="IPNS-like_sf"/>
</dbReference>
<keyword evidence="3" id="KW-1185">Reference proteome</keyword>
<accession>A0ABD3PH28</accession>
<feature type="region of interest" description="Disordered" evidence="1">
    <location>
        <begin position="466"/>
        <end position="507"/>
    </location>
</feature>
<protein>
    <submittedName>
        <fullName evidence="2">Uncharacterized protein</fullName>
    </submittedName>
</protein>
<feature type="compositionally biased region" description="Low complexity" evidence="1">
    <location>
        <begin position="601"/>
        <end position="620"/>
    </location>
</feature>
<comment type="caution">
    <text evidence="2">The sequence shown here is derived from an EMBL/GenBank/DDBJ whole genome shotgun (WGS) entry which is preliminary data.</text>
</comment>
<organism evidence="2 3">
    <name type="scientific">Stephanodiscus triporus</name>
    <dbReference type="NCBI Taxonomy" id="2934178"/>
    <lineage>
        <taxon>Eukaryota</taxon>
        <taxon>Sar</taxon>
        <taxon>Stramenopiles</taxon>
        <taxon>Ochrophyta</taxon>
        <taxon>Bacillariophyta</taxon>
        <taxon>Coscinodiscophyceae</taxon>
        <taxon>Thalassiosirophycidae</taxon>
        <taxon>Stephanodiscales</taxon>
        <taxon>Stephanodiscaceae</taxon>
        <taxon>Stephanodiscus</taxon>
    </lineage>
</organism>
<dbReference type="Proteomes" id="UP001530315">
    <property type="component" value="Unassembled WGS sequence"/>
</dbReference>
<evidence type="ECO:0000256" key="1">
    <source>
        <dbReference type="SAM" id="MobiDB-lite"/>
    </source>
</evidence>
<feature type="compositionally biased region" description="Acidic residues" evidence="1">
    <location>
        <begin position="494"/>
        <end position="504"/>
    </location>
</feature>
<name>A0ABD3PH28_9STRA</name>
<feature type="non-terminal residue" evidence="2">
    <location>
        <position position="646"/>
    </location>
</feature>
<sequence length="646" mass="69666">MTQCTCGPHPVVDLTAAYRSYRLSGEGGEAELDDDDDRENDENYENDENDEEDEDDPSAARETVLKACRSHGCFHAVVRLPPPHRRLGVGRRPRLRRRLRRFPPATSPFAGSVASIGRDVESLFSSSFLRRASDAAGGRDADEGGNDAAADGTTTTTTTMRDGGILVVPFLGSSLLPTETATATFRGRTAEGGDGRIPAPEPKLSWEFRRCIVASSSSMSSSPSSRDRDDDDEDVANRPRGTRGGETVDSSSSSSSSSSSCGRGEGDERDVDVDYDYGRAWDLLPAWTDALHAMAMVVIDMLGIPPNVALSGMGCRCRSGSTSSTFEDNDRRDVRGPCNVDLLRAFRYDAVVTTKKKRRDDDDIDNEDDDDDGRGGSAIGSSPHTDWGTLTVVWQDDRGGLQTHCRGCDKWSDVAAAPSSSYGGGSAAGYAIARDDDDGGSESMSASFFVHVGDFLSLATIADDGDGSPAWPSPRHRVLCPSPSPRRDRRAEEGEVEVEGDGDGEGEKDCRRSLVYFAYPPPGVSLDDVRRIIAPLLLPGSGVKENTATSIMTTHDDPPHDVYNRYSLLHNQSHRPSREGRSPWGTDGSSCRNDELDSDRGATTTTTTTTIDGRGGTSTSSAVAARAHARIRGMPFDRVVMEKWNQ</sequence>
<feature type="region of interest" description="Disordered" evidence="1">
    <location>
        <begin position="572"/>
        <end position="620"/>
    </location>
</feature>